<feature type="compositionally biased region" description="Polar residues" evidence="1">
    <location>
        <begin position="1"/>
        <end position="11"/>
    </location>
</feature>
<dbReference type="AlphaFoldDB" id="A0AAD1UJM7"/>
<evidence type="ECO:0000313" key="2">
    <source>
        <dbReference type="EMBL" id="CAI2368165.1"/>
    </source>
</evidence>
<evidence type="ECO:0000256" key="1">
    <source>
        <dbReference type="SAM" id="MobiDB-lite"/>
    </source>
</evidence>
<keyword evidence="3" id="KW-1185">Reference proteome</keyword>
<sequence>MGNCTASQANDSYVPAGRKKPLLSKPGKRKNKLYTNTNEKQALRDEDSNSFGSCSDYKCQGSSGGSGCYQKMKTNSSSFAANSSEQNFKRFRSLESTSGVQERSVSKNPTKDLLSECMKDHEKIDYDYCKMLISQCYSEKLLKEISPYTQESVLHYCCYRGHLDLIEALLKRQPKLVKLKDLNCNTAFHSLCKNITSSEHDLGAIFLKLKKYRINIASKNEDGRTGIDLLIQRIRQKNPYDGNLHSIRLLYGKVLDSIPVEYYNRIKSNKNFITKERLLETDLSDISSMKSISIATTAK</sequence>
<dbReference type="EMBL" id="CAMPGE010009294">
    <property type="protein sequence ID" value="CAI2368165.1"/>
    <property type="molecule type" value="Genomic_DNA"/>
</dbReference>
<feature type="region of interest" description="Disordered" evidence="1">
    <location>
        <begin position="1"/>
        <end position="52"/>
    </location>
</feature>
<feature type="compositionally biased region" description="Basic residues" evidence="1">
    <location>
        <begin position="17"/>
        <end position="32"/>
    </location>
</feature>
<evidence type="ECO:0000313" key="3">
    <source>
        <dbReference type="Proteomes" id="UP001295684"/>
    </source>
</evidence>
<gene>
    <name evidence="2" type="ORF">ECRASSUSDP1_LOCUS9455</name>
</gene>
<dbReference type="InterPro" id="IPR036770">
    <property type="entry name" value="Ankyrin_rpt-contain_sf"/>
</dbReference>
<reference evidence="2" key="1">
    <citation type="submission" date="2023-07" db="EMBL/GenBank/DDBJ databases">
        <authorList>
            <consortium name="AG Swart"/>
            <person name="Singh M."/>
            <person name="Singh A."/>
            <person name="Seah K."/>
            <person name="Emmerich C."/>
        </authorList>
    </citation>
    <scope>NUCLEOTIDE SEQUENCE</scope>
    <source>
        <strain evidence="2">DP1</strain>
    </source>
</reference>
<dbReference type="SUPFAM" id="SSF48403">
    <property type="entry name" value="Ankyrin repeat"/>
    <property type="match status" value="1"/>
</dbReference>
<dbReference type="Proteomes" id="UP001295684">
    <property type="component" value="Unassembled WGS sequence"/>
</dbReference>
<comment type="caution">
    <text evidence="2">The sequence shown here is derived from an EMBL/GenBank/DDBJ whole genome shotgun (WGS) entry which is preliminary data.</text>
</comment>
<proteinExistence type="predicted"/>
<accession>A0AAD1UJM7</accession>
<organism evidence="2 3">
    <name type="scientific">Euplotes crassus</name>
    <dbReference type="NCBI Taxonomy" id="5936"/>
    <lineage>
        <taxon>Eukaryota</taxon>
        <taxon>Sar</taxon>
        <taxon>Alveolata</taxon>
        <taxon>Ciliophora</taxon>
        <taxon>Intramacronucleata</taxon>
        <taxon>Spirotrichea</taxon>
        <taxon>Hypotrichia</taxon>
        <taxon>Euplotida</taxon>
        <taxon>Euplotidae</taxon>
        <taxon>Moneuplotes</taxon>
    </lineage>
</organism>
<name>A0AAD1UJM7_EUPCR</name>
<dbReference type="Gene3D" id="1.25.40.20">
    <property type="entry name" value="Ankyrin repeat-containing domain"/>
    <property type="match status" value="1"/>
</dbReference>
<protein>
    <submittedName>
        <fullName evidence="2">Uncharacterized protein</fullName>
    </submittedName>
</protein>